<keyword evidence="13" id="KW-0325">Glycoprotein</keyword>
<evidence type="ECO:0000256" key="6">
    <source>
        <dbReference type="ARBA" id="ARBA00022729"/>
    </source>
</evidence>
<comment type="cofactor">
    <cofactor evidence="2">
        <name>Zn(2+)</name>
        <dbReference type="ChEBI" id="CHEBI:29105"/>
    </cofactor>
</comment>
<feature type="compositionally biased region" description="Polar residues" evidence="18">
    <location>
        <begin position="464"/>
        <end position="474"/>
    </location>
</feature>
<dbReference type="CDD" id="cd14958">
    <property type="entry name" value="NHL_PAL_like"/>
    <property type="match status" value="1"/>
</dbReference>
<evidence type="ECO:0000256" key="11">
    <source>
        <dbReference type="ARBA" id="ARBA00023033"/>
    </source>
</evidence>
<evidence type="ECO:0000313" key="23">
    <source>
        <dbReference type="RefSeq" id="XP_014666391.1"/>
    </source>
</evidence>
<feature type="transmembrane region" description="Helical" evidence="19">
    <location>
        <begin position="872"/>
        <end position="894"/>
    </location>
</feature>
<evidence type="ECO:0000256" key="19">
    <source>
        <dbReference type="SAM" id="Phobius"/>
    </source>
</evidence>
<keyword evidence="8" id="KW-0862">Zinc</keyword>
<dbReference type="PROSITE" id="PS51257">
    <property type="entry name" value="PROKAR_LIPOPROTEIN"/>
    <property type="match status" value="1"/>
</dbReference>
<evidence type="ECO:0000259" key="20">
    <source>
        <dbReference type="Pfam" id="PF01082"/>
    </source>
</evidence>
<dbReference type="GeneID" id="106808269"/>
<dbReference type="InterPro" id="IPR011042">
    <property type="entry name" value="6-blade_b-propeller_TolB-like"/>
</dbReference>
<keyword evidence="6" id="KW-0732">Signal</keyword>
<dbReference type="RefSeq" id="XP_014666391.1">
    <property type="nucleotide sequence ID" value="XM_014810905.1"/>
</dbReference>
<keyword evidence="15" id="KW-0511">Multifunctional enzyme</keyword>
<dbReference type="InterPro" id="IPR036939">
    <property type="entry name" value="Cu2_ascorb_mOase_N_sf"/>
</dbReference>
<keyword evidence="14" id="KW-0456">Lyase</keyword>
<evidence type="ECO:0000256" key="3">
    <source>
        <dbReference type="ARBA" id="ARBA00006026"/>
    </source>
</evidence>
<feature type="compositionally biased region" description="Basic and acidic residues" evidence="18">
    <location>
        <begin position="370"/>
        <end position="382"/>
    </location>
</feature>
<evidence type="ECO:0000256" key="7">
    <source>
        <dbReference type="ARBA" id="ARBA00022737"/>
    </source>
</evidence>
<dbReference type="Gene3D" id="2.120.10.30">
    <property type="entry name" value="TolB, C-terminal domain"/>
    <property type="match status" value="1"/>
</dbReference>
<evidence type="ECO:0000256" key="17">
    <source>
        <dbReference type="PROSITE-ProRule" id="PRU00504"/>
    </source>
</evidence>
<feature type="compositionally biased region" description="Basic and acidic residues" evidence="18">
    <location>
        <begin position="933"/>
        <end position="950"/>
    </location>
</feature>
<dbReference type="Gene3D" id="2.60.120.230">
    <property type="match status" value="1"/>
</dbReference>
<dbReference type="InterPro" id="IPR000720">
    <property type="entry name" value="PHM/PAL"/>
</dbReference>
<keyword evidence="5" id="KW-0479">Metal-binding</keyword>
<dbReference type="Gene3D" id="2.60.120.310">
    <property type="entry name" value="Copper type II, ascorbate-dependent monooxygenase, N-terminal domain"/>
    <property type="match status" value="1"/>
</dbReference>
<dbReference type="SUPFAM" id="SSF49742">
    <property type="entry name" value="PHM/PNGase F"/>
    <property type="match status" value="2"/>
</dbReference>
<keyword evidence="10" id="KW-0186">Copper</keyword>
<dbReference type="Proteomes" id="UP000695022">
    <property type="component" value="Unplaced"/>
</dbReference>
<feature type="domain" description="Copper type II ascorbate-dependent monooxygenase C-terminal" evidence="21">
    <location>
        <begin position="204"/>
        <end position="345"/>
    </location>
</feature>
<keyword evidence="12" id="KW-1015">Disulfide bond</keyword>
<feature type="repeat" description="NHL" evidence="17">
    <location>
        <begin position="575"/>
        <end position="612"/>
    </location>
</feature>
<feature type="region of interest" description="Disordered" evidence="18">
    <location>
        <begin position="353"/>
        <end position="382"/>
    </location>
</feature>
<gene>
    <name evidence="23" type="primary">LOC106808269</name>
</gene>
<dbReference type="Pfam" id="PF01082">
    <property type="entry name" value="Cu2_monooxygen"/>
    <property type="match status" value="1"/>
</dbReference>
<evidence type="ECO:0000256" key="1">
    <source>
        <dbReference type="ARBA" id="ARBA00000686"/>
    </source>
</evidence>
<evidence type="ECO:0000256" key="4">
    <source>
        <dbReference type="ARBA" id="ARBA00010263"/>
    </source>
</evidence>
<dbReference type="PRINTS" id="PR00790">
    <property type="entry name" value="PAMONOXGNASE"/>
</dbReference>
<keyword evidence="19" id="KW-0472">Membrane</keyword>
<dbReference type="InterPro" id="IPR024548">
    <property type="entry name" value="Cu2_monoox_C"/>
</dbReference>
<dbReference type="PANTHER" id="PTHR10680:SF14">
    <property type="entry name" value="PEPTIDYL-GLYCINE ALPHA-AMIDATING MONOOXYGENASE"/>
    <property type="match status" value="1"/>
</dbReference>
<feature type="repeat" description="NHL" evidence="17">
    <location>
        <begin position="626"/>
        <end position="665"/>
    </location>
</feature>
<evidence type="ECO:0000313" key="22">
    <source>
        <dbReference type="Proteomes" id="UP000695022"/>
    </source>
</evidence>
<dbReference type="PROSITE" id="PS51125">
    <property type="entry name" value="NHL"/>
    <property type="match status" value="2"/>
</dbReference>
<name>A0ABM1E2H0_PRICU</name>
<keyword evidence="11" id="KW-0503">Monooxygenase</keyword>
<reference evidence="23" key="1">
    <citation type="submission" date="2025-08" db="UniProtKB">
        <authorList>
            <consortium name="RefSeq"/>
        </authorList>
    </citation>
    <scope>IDENTIFICATION</scope>
</reference>
<evidence type="ECO:0000256" key="12">
    <source>
        <dbReference type="ARBA" id="ARBA00023157"/>
    </source>
</evidence>
<dbReference type="PROSITE" id="PS00084">
    <property type="entry name" value="CU2_MONOOXYGENASE_1"/>
    <property type="match status" value="1"/>
</dbReference>
<proteinExistence type="inferred from homology"/>
<evidence type="ECO:0000256" key="14">
    <source>
        <dbReference type="ARBA" id="ARBA00023239"/>
    </source>
</evidence>
<accession>A0ABM1E2H0</accession>
<organism evidence="22 23">
    <name type="scientific">Priapulus caudatus</name>
    <name type="common">Priapulid worm</name>
    <dbReference type="NCBI Taxonomy" id="37621"/>
    <lineage>
        <taxon>Eukaryota</taxon>
        <taxon>Metazoa</taxon>
        <taxon>Ecdysozoa</taxon>
        <taxon>Scalidophora</taxon>
        <taxon>Priapulida</taxon>
        <taxon>Priapulimorpha</taxon>
        <taxon>Priapulimorphida</taxon>
        <taxon>Priapulidae</taxon>
        <taxon>Priapulus</taxon>
    </lineage>
</organism>
<comment type="similarity">
    <text evidence="3">In the C-terminal section; belongs to the peptidyl-alpha-hydroxyglycine alpha-amidating lyase family.</text>
</comment>
<evidence type="ECO:0000256" key="5">
    <source>
        <dbReference type="ARBA" id="ARBA00022723"/>
    </source>
</evidence>
<keyword evidence="22" id="KW-1185">Reference proteome</keyword>
<comment type="catalytic activity">
    <reaction evidence="1">
        <text>a [peptide]-C-terminal (2S)-2-hydroxyglycine = a [peptide]-C-terminal amide + glyoxylate</text>
        <dbReference type="Rhea" id="RHEA:20924"/>
        <dbReference type="Rhea" id="RHEA-COMP:13485"/>
        <dbReference type="Rhea" id="RHEA-COMP:15321"/>
        <dbReference type="ChEBI" id="CHEBI:36655"/>
        <dbReference type="ChEBI" id="CHEBI:137001"/>
        <dbReference type="ChEBI" id="CHEBI:142768"/>
        <dbReference type="EC" id="4.3.2.5"/>
    </reaction>
</comment>
<sequence length="963" mass="107031">MMCSEARRWCERAARSLRSCCMVAVVMAILGSCGSLALSSQLHSGQAMLPADPPPTDIFMPGVTPIQHDQYFCTMKKMDTEQDVYITKLAAHAKMQDAHHMIVFGCMSPGSNKKVWDCEYLEVCAKIRVKNTLCMGEECTPTVLPSDVGFKIGSTSEVNYLVLQVHYATVREQYVQFVPLPMIEAQYFLLIEISDKDYDSFQQYLAGIFLLAADMRWTISANMPKVHVDIACRLGGPMPIHAFAYRVHAHSLGRVVTGYKVTNGAWSLLGKGNPQWPQSFYPMDEPITINPNDFMAARCTFDSRGRNRITNIGSTANDEMCNFYVMFYTDAKRGVPYGECSSYMPQISDHLPAASDVPLPPNPLLEEATSAEHHDGSREGHLSDLDQNLRQAYNRLQPTLFDDVGENYFEPEYNDDYEYYQGGGGDPRYRDRASLLSRLLPYGDRDYNSDSLWKLDDPSGGPRKSTNWPADDATNTLHAEHPAMNIAAVSKPKSNSSSVPPLKYVSDWPAVDLHLGNIGGVAVDNRQQMHIFHRGDRVWSGMTFDHHQRLRSHLQTPITQNTILTVDSGSGRIESQWGANQFYLPHGVTVDRDNNVWVTDVGAHQVYKFPPGGAAKPLLVLGKRFEPGDDNEHFCQPADIAVHSNGDFYVADGYCNARIMRFNRNGDFISKWNVADDKGISPIVHSITLAEDKGLVCVSLRMEARISCYKMDSTFVKTLLHDEFQPQLNAIEYSPVLGGVLYAINAVPQVTAETPVTQGLTLNITTGEILATWKPTANNFTLPHDLAVSPDGGSVFVSELKIGIVWKFLAESKEHQSVKKATIGNENIVNSKKIKGTAVNLNPQKHSVKLVAKNVGSEEESSEAGGQGDMSASMIIMALLAVPVLLMIIITIIIRLKRQGRLNNIQSWVTGYQPPSDKFNLGNILNRHHGFDRVSTEESDHEIDPLRDSDSDVDEFTVPITKA</sequence>
<dbReference type="Pfam" id="PF01436">
    <property type="entry name" value="NHL"/>
    <property type="match status" value="2"/>
</dbReference>
<dbReference type="InterPro" id="IPR014784">
    <property type="entry name" value="Cu2_ascorb_mOase-like_C"/>
</dbReference>
<evidence type="ECO:0000256" key="2">
    <source>
        <dbReference type="ARBA" id="ARBA00001947"/>
    </source>
</evidence>
<comment type="catalytic activity">
    <reaction evidence="16">
        <text>a [peptide]-C-terminal glycine + 2 L-ascorbate + O2 = a [peptide]-C-terminal (2S)-2-hydroxyglycine + 2 monodehydro-L-ascorbate radical + H2O</text>
        <dbReference type="Rhea" id="RHEA:21452"/>
        <dbReference type="Rhea" id="RHEA-COMP:13486"/>
        <dbReference type="Rhea" id="RHEA-COMP:15321"/>
        <dbReference type="ChEBI" id="CHEBI:15377"/>
        <dbReference type="ChEBI" id="CHEBI:15379"/>
        <dbReference type="ChEBI" id="CHEBI:38290"/>
        <dbReference type="ChEBI" id="CHEBI:59513"/>
        <dbReference type="ChEBI" id="CHEBI:137000"/>
        <dbReference type="ChEBI" id="CHEBI:142768"/>
        <dbReference type="EC" id="1.14.17.3"/>
    </reaction>
</comment>
<dbReference type="InterPro" id="IPR000323">
    <property type="entry name" value="Cu2_ascorb_mOase_N"/>
</dbReference>
<evidence type="ECO:0000256" key="18">
    <source>
        <dbReference type="SAM" id="MobiDB-lite"/>
    </source>
</evidence>
<evidence type="ECO:0000256" key="8">
    <source>
        <dbReference type="ARBA" id="ARBA00022833"/>
    </source>
</evidence>
<evidence type="ECO:0000256" key="13">
    <source>
        <dbReference type="ARBA" id="ARBA00023180"/>
    </source>
</evidence>
<evidence type="ECO:0000259" key="21">
    <source>
        <dbReference type="Pfam" id="PF03712"/>
    </source>
</evidence>
<evidence type="ECO:0000256" key="10">
    <source>
        <dbReference type="ARBA" id="ARBA00023008"/>
    </source>
</evidence>
<keyword evidence="19" id="KW-0812">Transmembrane</keyword>
<dbReference type="InterPro" id="IPR008977">
    <property type="entry name" value="PHM/PNGase_F_dom_sf"/>
</dbReference>
<dbReference type="Pfam" id="PF03712">
    <property type="entry name" value="Cu2_monoox_C"/>
    <property type="match status" value="1"/>
</dbReference>
<keyword evidence="7" id="KW-0677">Repeat</keyword>
<dbReference type="InterPro" id="IPR020611">
    <property type="entry name" value="Cu2_ascorb_mOase_CS-1"/>
</dbReference>
<feature type="region of interest" description="Disordered" evidence="18">
    <location>
        <begin position="450"/>
        <end position="474"/>
    </location>
</feature>
<evidence type="ECO:0000256" key="15">
    <source>
        <dbReference type="ARBA" id="ARBA00023268"/>
    </source>
</evidence>
<dbReference type="SUPFAM" id="SSF101898">
    <property type="entry name" value="NHL repeat"/>
    <property type="match status" value="1"/>
</dbReference>
<keyword evidence="19" id="KW-1133">Transmembrane helix</keyword>
<feature type="domain" description="Copper type II ascorbate-dependent monooxygenase N-terminal" evidence="20">
    <location>
        <begin position="57"/>
        <end position="171"/>
    </location>
</feature>
<dbReference type="InterPro" id="IPR001258">
    <property type="entry name" value="NHL_repeat"/>
</dbReference>
<keyword evidence="9" id="KW-0560">Oxidoreductase</keyword>
<comment type="similarity">
    <text evidence="4">In the N-terminal section; belongs to the copper type II ascorbate-dependent monooxygenase family.</text>
</comment>
<dbReference type="PANTHER" id="PTHR10680">
    <property type="entry name" value="PEPTIDYL-GLYCINE ALPHA-AMIDATING MONOOXYGENASE"/>
    <property type="match status" value="1"/>
</dbReference>
<evidence type="ECO:0000256" key="16">
    <source>
        <dbReference type="ARBA" id="ARBA00048431"/>
    </source>
</evidence>
<protein>
    <submittedName>
        <fullName evidence="23">Peptidyl-glycine alpha-amidating monooxygenase B-like</fullName>
    </submittedName>
</protein>
<evidence type="ECO:0000256" key="9">
    <source>
        <dbReference type="ARBA" id="ARBA00023002"/>
    </source>
</evidence>
<feature type="region of interest" description="Disordered" evidence="18">
    <location>
        <begin position="933"/>
        <end position="952"/>
    </location>
</feature>